<sequence length="196" mass="22083">MAANHICSAFVGTKLRLNILEEAKLRPWPSYTHRAFVHVPASRESFVPLPQRERRSLRSSARCFAQKDRIEDPLIPEVAPPSTKFSPAWLEKKQRSAGTSRRQTNQGPALRRKIGIEAYDEYISHHMETYMRGTRKLQWWRQEFCSKSGGLKSVAAGKNKSKYMASVVEVNDCTHKPPASGAPVYKATASSARGVE</sequence>
<feature type="region of interest" description="Disordered" evidence="1">
    <location>
        <begin position="82"/>
        <end position="109"/>
    </location>
</feature>
<gene>
    <name evidence="2" type="ORF">CYMTET_33629</name>
</gene>
<accession>A0AAE0FCM3</accession>
<evidence type="ECO:0000313" key="3">
    <source>
        <dbReference type="Proteomes" id="UP001190700"/>
    </source>
</evidence>
<comment type="caution">
    <text evidence="2">The sequence shown here is derived from an EMBL/GenBank/DDBJ whole genome shotgun (WGS) entry which is preliminary data.</text>
</comment>
<dbReference type="AlphaFoldDB" id="A0AAE0FCM3"/>
<feature type="compositionally biased region" description="Polar residues" evidence="1">
    <location>
        <begin position="96"/>
        <end position="107"/>
    </location>
</feature>
<dbReference type="Proteomes" id="UP001190700">
    <property type="component" value="Unassembled WGS sequence"/>
</dbReference>
<name>A0AAE0FCM3_9CHLO</name>
<dbReference type="EMBL" id="LGRX02020750">
    <property type="protein sequence ID" value="KAK3257276.1"/>
    <property type="molecule type" value="Genomic_DNA"/>
</dbReference>
<evidence type="ECO:0000313" key="2">
    <source>
        <dbReference type="EMBL" id="KAK3257276.1"/>
    </source>
</evidence>
<feature type="region of interest" description="Disordered" evidence="1">
    <location>
        <begin position="176"/>
        <end position="196"/>
    </location>
</feature>
<protein>
    <submittedName>
        <fullName evidence="2">Uncharacterized protein</fullName>
    </submittedName>
</protein>
<evidence type="ECO:0000256" key="1">
    <source>
        <dbReference type="SAM" id="MobiDB-lite"/>
    </source>
</evidence>
<keyword evidence="3" id="KW-1185">Reference proteome</keyword>
<feature type="non-terminal residue" evidence="2">
    <location>
        <position position="196"/>
    </location>
</feature>
<reference evidence="2 3" key="1">
    <citation type="journal article" date="2015" name="Genome Biol. Evol.">
        <title>Comparative Genomics of a Bacterivorous Green Alga Reveals Evolutionary Causalities and Consequences of Phago-Mixotrophic Mode of Nutrition.</title>
        <authorList>
            <person name="Burns J.A."/>
            <person name="Paasch A."/>
            <person name="Narechania A."/>
            <person name="Kim E."/>
        </authorList>
    </citation>
    <scope>NUCLEOTIDE SEQUENCE [LARGE SCALE GENOMIC DNA]</scope>
    <source>
        <strain evidence="2 3">PLY_AMNH</strain>
    </source>
</reference>
<proteinExistence type="predicted"/>
<organism evidence="2 3">
    <name type="scientific">Cymbomonas tetramitiformis</name>
    <dbReference type="NCBI Taxonomy" id="36881"/>
    <lineage>
        <taxon>Eukaryota</taxon>
        <taxon>Viridiplantae</taxon>
        <taxon>Chlorophyta</taxon>
        <taxon>Pyramimonadophyceae</taxon>
        <taxon>Pyramimonadales</taxon>
        <taxon>Pyramimonadaceae</taxon>
        <taxon>Cymbomonas</taxon>
    </lineage>
</organism>